<dbReference type="AlphaFoldDB" id="A0A1X0IRW0"/>
<accession>A0A1X0IRW0</accession>
<dbReference type="OrthoDB" id="3699656at2"/>
<reference evidence="1 2" key="1">
    <citation type="submission" date="2016-12" db="EMBL/GenBank/DDBJ databases">
        <title>The new phylogeny of genus Mycobacterium.</title>
        <authorList>
            <person name="Tortoli E."/>
            <person name="Trovato A."/>
            <person name="Cirillo D.M."/>
        </authorList>
    </citation>
    <scope>NUCLEOTIDE SEQUENCE [LARGE SCALE GENOMIC DNA]</scope>
    <source>
        <strain evidence="1 2">DSM 44223</strain>
    </source>
</reference>
<organism evidence="1 2">
    <name type="scientific">Mycolicibacterium rhodesiae</name>
    <name type="common">Mycobacterium rhodesiae</name>
    <dbReference type="NCBI Taxonomy" id="36814"/>
    <lineage>
        <taxon>Bacteria</taxon>
        <taxon>Bacillati</taxon>
        <taxon>Actinomycetota</taxon>
        <taxon>Actinomycetes</taxon>
        <taxon>Mycobacteriales</taxon>
        <taxon>Mycobacteriaceae</taxon>
        <taxon>Mycolicibacterium</taxon>
    </lineage>
</organism>
<proteinExistence type="predicted"/>
<evidence type="ECO:0000313" key="2">
    <source>
        <dbReference type="Proteomes" id="UP000192534"/>
    </source>
</evidence>
<dbReference type="EMBL" id="MVIH01000008">
    <property type="protein sequence ID" value="ORB51332.1"/>
    <property type="molecule type" value="Genomic_DNA"/>
</dbReference>
<sequence>MMPTPFTLVVCAGCTAPDTSVFDALRTMVRDSSGGMLVSTPCLLGPDGCPDGCQAHRDEGAVAMLQPCRADRSPIGPARWIDLSAPRVDRP</sequence>
<gene>
    <name evidence="1" type="ORF">BST42_18160</name>
</gene>
<dbReference type="Proteomes" id="UP000192534">
    <property type="component" value="Unassembled WGS sequence"/>
</dbReference>
<dbReference type="RefSeq" id="WP_083120685.1">
    <property type="nucleotide sequence ID" value="NZ_MVIH01000008.1"/>
</dbReference>
<protein>
    <submittedName>
        <fullName evidence="1">Uncharacterized protein</fullName>
    </submittedName>
</protein>
<evidence type="ECO:0000313" key="1">
    <source>
        <dbReference type="EMBL" id="ORB51332.1"/>
    </source>
</evidence>
<comment type="caution">
    <text evidence="1">The sequence shown here is derived from an EMBL/GenBank/DDBJ whole genome shotgun (WGS) entry which is preliminary data.</text>
</comment>
<keyword evidence="2" id="KW-1185">Reference proteome</keyword>
<name>A0A1X0IRW0_MYCRH</name>